<organism evidence="2 3">
    <name type="scientific">Candidatus Enterousia avicola</name>
    <dbReference type="NCBI Taxonomy" id="2840787"/>
    <lineage>
        <taxon>Bacteria</taxon>
        <taxon>Pseudomonadati</taxon>
        <taxon>Pseudomonadota</taxon>
        <taxon>Alphaproteobacteria</taxon>
        <taxon>Candidatus Enterousia</taxon>
    </lineage>
</organism>
<dbReference type="AlphaFoldDB" id="A0A9D1MRM4"/>
<sequence length="401" mass="43591">MTVNNKGFYLNTESGASLLEVLLAMAIVAMATPLLYSQISDTNDTLRDIAAANKIIELKDPVLNFVRLNQNDWPDVAQIKLSDEELDEISDAPKAGFIDKYAVNGATITDVYLAFDLGGTDLRTSKIAQHIGADAAVVGGDGIAYGRTWAVAAPDFKTGDLIYRISRDIDGEDKTRYLHRTETGEENLNVMLRDLNMNNNRIYDVGGIIAKSAKINNATSQFIETSRLVADTLYFSSGANLDGEQAIFDSIRVTGDISGFRNIYASTLNGNKYTTSGSIIADKATVVNSVNVGNNLTIKSDTSRTISGFTGIVAHDVVTSYVSAEEIVFYDNFGLTVSGELLMSTTAPLKIGSWTFPSLTPPKFSELYLSRSTIPAMPNSDEFGVIMTSDWQLAMPKEFIQ</sequence>
<reference evidence="2" key="1">
    <citation type="submission" date="2020-10" db="EMBL/GenBank/DDBJ databases">
        <authorList>
            <person name="Gilroy R."/>
        </authorList>
    </citation>
    <scope>NUCLEOTIDE SEQUENCE</scope>
    <source>
        <strain evidence="2">CHK136-897</strain>
    </source>
</reference>
<accession>A0A9D1MRM4</accession>
<keyword evidence="1" id="KW-0812">Transmembrane</keyword>
<dbReference type="Proteomes" id="UP000824142">
    <property type="component" value="Unassembled WGS sequence"/>
</dbReference>
<evidence type="ECO:0000313" key="2">
    <source>
        <dbReference type="EMBL" id="HIU65443.1"/>
    </source>
</evidence>
<protein>
    <submittedName>
        <fullName evidence="2">Uncharacterized protein</fullName>
    </submittedName>
</protein>
<reference evidence="2" key="2">
    <citation type="journal article" date="2021" name="PeerJ">
        <title>Extensive microbial diversity within the chicken gut microbiome revealed by metagenomics and culture.</title>
        <authorList>
            <person name="Gilroy R."/>
            <person name="Ravi A."/>
            <person name="Getino M."/>
            <person name="Pursley I."/>
            <person name="Horton D.L."/>
            <person name="Alikhan N.F."/>
            <person name="Baker D."/>
            <person name="Gharbi K."/>
            <person name="Hall N."/>
            <person name="Watson M."/>
            <person name="Adriaenssens E.M."/>
            <person name="Foster-Nyarko E."/>
            <person name="Jarju S."/>
            <person name="Secka A."/>
            <person name="Antonio M."/>
            <person name="Oren A."/>
            <person name="Chaudhuri R.R."/>
            <person name="La Ragione R."/>
            <person name="Hildebrand F."/>
            <person name="Pallen M.J."/>
        </authorList>
    </citation>
    <scope>NUCLEOTIDE SEQUENCE</scope>
    <source>
        <strain evidence="2">CHK136-897</strain>
    </source>
</reference>
<keyword evidence="1" id="KW-0472">Membrane</keyword>
<name>A0A9D1MRM4_9PROT</name>
<dbReference type="EMBL" id="DVNO01000018">
    <property type="protein sequence ID" value="HIU65443.1"/>
    <property type="molecule type" value="Genomic_DNA"/>
</dbReference>
<evidence type="ECO:0000313" key="3">
    <source>
        <dbReference type="Proteomes" id="UP000824142"/>
    </source>
</evidence>
<proteinExistence type="predicted"/>
<comment type="caution">
    <text evidence="2">The sequence shown here is derived from an EMBL/GenBank/DDBJ whole genome shotgun (WGS) entry which is preliminary data.</text>
</comment>
<feature type="transmembrane region" description="Helical" evidence="1">
    <location>
        <begin position="15"/>
        <end position="36"/>
    </location>
</feature>
<gene>
    <name evidence="2" type="ORF">IAC63_02265</name>
</gene>
<keyword evidence="1" id="KW-1133">Transmembrane helix</keyword>
<evidence type="ECO:0000256" key="1">
    <source>
        <dbReference type="SAM" id="Phobius"/>
    </source>
</evidence>